<keyword evidence="1" id="KW-1133">Transmembrane helix</keyword>
<keyword evidence="1" id="KW-0812">Transmembrane</keyword>
<evidence type="ECO:0000313" key="2">
    <source>
        <dbReference type="EMBL" id="MFB0834265.1"/>
    </source>
</evidence>
<name>A0ABV4UNH9_9MICC</name>
<dbReference type="Proteomes" id="UP001575652">
    <property type="component" value="Unassembled WGS sequence"/>
</dbReference>
<proteinExistence type="predicted"/>
<keyword evidence="3" id="KW-1185">Reference proteome</keyword>
<sequence length="168" mass="18360">MDVVNFLMLLNPARMLLLVLARRSPSLEDFLRGRDGGKKAASRKAQAASKYYGILSQVYEENCYRFAVVGTFVMLGLGGVYLISPAPLRLLATGVFILVCSVLGVSVMCAYECDRRARRINQGEALPTPDFRLDPKFLLGWAWIGILVGTVGGVFLSIIVKLLMGTLG</sequence>
<dbReference type="RefSeq" id="WP_373971434.1">
    <property type="nucleotide sequence ID" value="NZ_JBHDLJ010000004.1"/>
</dbReference>
<organism evidence="2 3">
    <name type="scientific">Arthrobacter halodurans</name>
    <dbReference type="NCBI Taxonomy" id="516699"/>
    <lineage>
        <taxon>Bacteria</taxon>
        <taxon>Bacillati</taxon>
        <taxon>Actinomycetota</taxon>
        <taxon>Actinomycetes</taxon>
        <taxon>Micrococcales</taxon>
        <taxon>Micrococcaceae</taxon>
        <taxon>Arthrobacter</taxon>
    </lineage>
</organism>
<evidence type="ECO:0000256" key="1">
    <source>
        <dbReference type="SAM" id="Phobius"/>
    </source>
</evidence>
<comment type="caution">
    <text evidence="2">The sequence shown here is derived from an EMBL/GenBank/DDBJ whole genome shotgun (WGS) entry which is preliminary data.</text>
</comment>
<feature type="transmembrane region" description="Helical" evidence="1">
    <location>
        <begin position="63"/>
        <end position="84"/>
    </location>
</feature>
<gene>
    <name evidence="2" type="ORF">ACETWP_06665</name>
</gene>
<evidence type="ECO:0000313" key="3">
    <source>
        <dbReference type="Proteomes" id="UP001575652"/>
    </source>
</evidence>
<protein>
    <submittedName>
        <fullName evidence="2">Uncharacterized protein</fullName>
    </submittedName>
</protein>
<feature type="transmembrane region" description="Helical" evidence="1">
    <location>
        <begin position="141"/>
        <end position="164"/>
    </location>
</feature>
<reference evidence="2 3" key="1">
    <citation type="submission" date="2024-09" db="EMBL/GenBank/DDBJ databases">
        <authorList>
            <person name="Salinas-Garcia M.A."/>
            <person name="Prieme A."/>
        </authorList>
    </citation>
    <scope>NUCLEOTIDE SEQUENCE [LARGE SCALE GENOMIC DNA]</scope>
    <source>
        <strain evidence="2 3">DSM 21081</strain>
    </source>
</reference>
<keyword evidence="1" id="KW-0472">Membrane</keyword>
<accession>A0ABV4UNH9</accession>
<feature type="transmembrane region" description="Helical" evidence="1">
    <location>
        <begin position="90"/>
        <end position="111"/>
    </location>
</feature>
<dbReference type="EMBL" id="JBHDLJ010000004">
    <property type="protein sequence ID" value="MFB0834265.1"/>
    <property type="molecule type" value="Genomic_DNA"/>
</dbReference>